<dbReference type="InterPro" id="IPR008707">
    <property type="entry name" value="B-propeller_PilY1"/>
</dbReference>
<evidence type="ECO:0000256" key="3">
    <source>
        <dbReference type="SAM" id="MobiDB-lite"/>
    </source>
</evidence>
<dbReference type="Proteomes" id="UP000029843">
    <property type="component" value="Unassembled WGS sequence"/>
</dbReference>
<evidence type="ECO:0000256" key="4">
    <source>
        <dbReference type="SAM" id="SignalP"/>
    </source>
</evidence>
<proteinExistence type="predicted"/>
<gene>
    <name evidence="6" type="ORF">ND2E_0677</name>
</gene>
<evidence type="ECO:0000256" key="2">
    <source>
        <dbReference type="ARBA" id="ARBA00022837"/>
    </source>
</evidence>
<dbReference type="EMBL" id="JQED01000055">
    <property type="protein sequence ID" value="KGJ87270.1"/>
    <property type="molecule type" value="Genomic_DNA"/>
</dbReference>
<protein>
    <submittedName>
        <fullName evidence="6">Neisseria PilC domain protein</fullName>
    </submittedName>
</protein>
<sequence length="1199" mass="129234">MNLSQKVNRQFKACMNITAGFFSTFLLLASSASYSDDTELYVSGTIEQAASRPKILIIFDTSGSMTREDATFVEPYDNTREYAAGPSSTAASENYIYYIKDPGTNPELPIPDIDSENRRFADSINGCQTARGILDTQGVYSGKVRRYHNGDLKWKNLPTDNGSAINVLDCHEDVTQLNANNGEHKDGTVLPDGYPINYQSSSGSPVYYTTSATDADSGGWGKLVTLYSANYLRWYHYHRVPAARSRIEVAKESVTNLINSAPGVDFGLQIFNRNGNGGRVIHGIQQTTGSAKTDLLNFVADNDHVNNLVAKGSTPLTESLYESYQYLSGKAVWYGDDSVNDDTDKNPDRDETIESGSNYKKPFDACDETIYVVMISDGEPTNDHQADGYMSSIPATGQETITAADSFSWTVGSNSHYSYLPALAGWMHRNDIHPTSAGIQNAEVYTIGFGADIQTAAPVLAETATRGGGQYFPATDSASLTAALTNVLANIDPTNNTLTSASVASNNFDRTETLDSVYYAMFEPTRLPRWQGNLKKYKVTNGVQKGANGITAVLQSTGHFADNVQSYWSSSVDGDSVARGGVAEMLTKSTSRVIYSDLAGNNGLVALTYAAATNSSNSSKYSTPAKLATILGVTNDEASIQASLDWINGRDVDDEDEDEVRTENRQDVFGDPLHSKPVVINYGNNVIRIAVGTNHGVLHMFEDNDATNTIKENWAFMPSEFLPNIPILRDNLATSDKVYGIDGVITSHIIDGNGNGIVDGDDKVWLFFGYRRGGSSYYAMDVTDPDNPFVMWTIVGGNGGTSGFSELGQTWSQPKVTYSKLNLSGNVAKPVLVFGGGYTPSKDSHSIGGTGDADSKGKAIYMVDAEDGTPLWKLVSGGDTGFGGTDSIPSSIATLDSDGDGLTDRLYAGDTGGNVWRIDMPGSDKAKFSVFKLAELGGVASNAVDRRFFSEPSVVRAYITETIDSGKKDSEGESIIVQQDVPYDAVLLGSGDRSNPIGKDTDDMFFMIKDNNIKTLQFTSDSVPPLPTDPIKLGDLADFSLNPFAATLTSQQKETLALAVSLKSGWFIKLGEQGLGEKSSSAAIVINNVVYFTTYTPAASSAASSGTCDIPTGSGWLYAVDLALGVNKYNWADESESSDDRKTLISDQFLGSPTLIVTKTLNSDTNTLEPEGNIIVGREIVPVGFTLQTLRTYLYVTED</sequence>
<evidence type="ECO:0000259" key="5">
    <source>
        <dbReference type="Pfam" id="PF05567"/>
    </source>
</evidence>
<feature type="compositionally biased region" description="Basic and acidic residues" evidence="3">
    <location>
        <begin position="342"/>
        <end position="352"/>
    </location>
</feature>
<dbReference type="OrthoDB" id="7156875at2"/>
<accession>A0A099KAF0</accession>
<name>A0A099KAF0_COLPS</name>
<dbReference type="AlphaFoldDB" id="A0A099KAF0"/>
<dbReference type="GO" id="GO:0046872">
    <property type="term" value="F:metal ion binding"/>
    <property type="evidence" value="ECO:0007669"/>
    <property type="project" value="UniProtKB-KW"/>
</dbReference>
<reference evidence="6 7" key="1">
    <citation type="submission" date="2014-08" db="EMBL/GenBank/DDBJ databases">
        <title>Genomic and Phenotypic Diversity of Colwellia psychrerythraea strains from Disparate Marine Basins.</title>
        <authorList>
            <person name="Techtmann S.M."/>
            <person name="Stelling S.C."/>
            <person name="Utturkar S.M."/>
            <person name="Alshibli N."/>
            <person name="Harris A."/>
            <person name="Brown S.D."/>
            <person name="Hazen T.C."/>
        </authorList>
    </citation>
    <scope>NUCLEOTIDE SEQUENCE [LARGE SCALE GENOMIC DNA]</scope>
    <source>
        <strain evidence="6 7">ND2E</strain>
    </source>
</reference>
<feature type="region of interest" description="Disordered" evidence="3">
    <location>
        <begin position="338"/>
        <end position="359"/>
    </location>
</feature>
<evidence type="ECO:0000313" key="7">
    <source>
        <dbReference type="Proteomes" id="UP000029843"/>
    </source>
</evidence>
<feature type="signal peptide" evidence="4">
    <location>
        <begin position="1"/>
        <end position="35"/>
    </location>
</feature>
<feature type="domain" description="PilY1 beta-propeller" evidence="5">
    <location>
        <begin position="687"/>
        <end position="944"/>
    </location>
</feature>
<dbReference type="RefSeq" id="WP_052056993.1">
    <property type="nucleotide sequence ID" value="NZ_JQED01000055.1"/>
</dbReference>
<evidence type="ECO:0000313" key="6">
    <source>
        <dbReference type="EMBL" id="KGJ87270.1"/>
    </source>
</evidence>
<keyword evidence="2" id="KW-0106">Calcium</keyword>
<dbReference type="Gene3D" id="3.40.50.410">
    <property type="entry name" value="von Willebrand factor, type A domain"/>
    <property type="match status" value="1"/>
</dbReference>
<keyword evidence="1" id="KW-0479">Metal-binding</keyword>
<dbReference type="SUPFAM" id="SSF53300">
    <property type="entry name" value="vWA-like"/>
    <property type="match status" value="1"/>
</dbReference>
<keyword evidence="4" id="KW-0732">Signal</keyword>
<evidence type="ECO:0000256" key="1">
    <source>
        <dbReference type="ARBA" id="ARBA00022723"/>
    </source>
</evidence>
<organism evidence="6 7">
    <name type="scientific">Colwellia psychrerythraea</name>
    <name type="common">Vibrio psychroerythus</name>
    <dbReference type="NCBI Taxonomy" id="28229"/>
    <lineage>
        <taxon>Bacteria</taxon>
        <taxon>Pseudomonadati</taxon>
        <taxon>Pseudomonadota</taxon>
        <taxon>Gammaproteobacteria</taxon>
        <taxon>Alteromonadales</taxon>
        <taxon>Colwelliaceae</taxon>
        <taxon>Colwellia</taxon>
    </lineage>
</organism>
<dbReference type="Pfam" id="PF05567">
    <property type="entry name" value="T4P_PilY1"/>
    <property type="match status" value="1"/>
</dbReference>
<dbReference type="InterPro" id="IPR036465">
    <property type="entry name" value="vWFA_dom_sf"/>
</dbReference>
<comment type="caution">
    <text evidence="6">The sequence shown here is derived from an EMBL/GenBank/DDBJ whole genome shotgun (WGS) entry which is preliminary data.</text>
</comment>
<dbReference type="PATRIC" id="fig|28229.4.peg.4163"/>
<feature type="chain" id="PRO_5001948702" evidence="4">
    <location>
        <begin position="36"/>
        <end position="1199"/>
    </location>
</feature>